<evidence type="ECO:0000259" key="2">
    <source>
        <dbReference type="Pfam" id="PF01882"/>
    </source>
</evidence>
<dbReference type="Pfam" id="PF01882">
    <property type="entry name" value="DUF58"/>
    <property type="match status" value="1"/>
</dbReference>
<dbReference type="Proteomes" id="UP000739538">
    <property type="component" value="Unassembled WGS sequence"/>
</dbReference>
<dbReference type="SUPFAM" id="SSF53300">
    <property type="entry name" value="vWA-like"/>
    <property type="match status" value="1"/>
</dbReference>
<protein>
    <submittedName>
        <fullName evidence="3">DUF58 domain-containing protein</fullName>
    </submittedName>
</protein>
<dbReference type="InterPro" id="IPR036465">
    <property type="entry name" value="vWFA_dom_sf"/>
</dbReference>
<keyword evidence="1" id="KW-1133">Transmembrane helix</keyword>
<feature type="domain" description="DUF58" evidence="2">
    <location>
        <begin position="200"/>
        <end position="372"/>
    </location>
</feature>
<reference evidence="3" key="2">
    <citation type="journal article" date="2021" name="Microbiome">
        <title>Successional dynamics and alternative stable states in a saline activated sludge microbial community over 9 years.</title>
        <authorList>
            <person name="Wang Y."/>
            <person name="Ye J."/>
            <person name="Ju F."/>
            <person name="Liu L."/>
            <person name="Boyd J.A."/>
            <person name="Deng Y."/>
            <person name="Parks D.H."/>
            <person name="Jiang X."/>
            <person name="Yin X."/>
            <person name="Woodcroft B.J."/>
            <person name="Tyson G.W."/>
            <person name="Hugenholtz P."/>
            <person name="Polz M.F."/>
            <person name="Zhang T."/>
        </authorList>
    </citation>
    <scope>NUCLEOTIDE SEQUENCE</scope>
    <source>
        <strain evidence="3">HKST-UBA02</strain>
    </source>
</reference>
<keyword evidence="1" id="KW-0812">Transmembrane</keyword>
<reference evidence="3" key="1">
    <citation type="submission" date="2020-04" db="EMBL/GenBank/DDBJ databases">
        <authorList>
            <person name="Zhang T."/>
        </authorList>
    </citation>
    <scope>NUCLEOTIDE SEQUENCE</scope>
    <source>
        <strain evidence="3">HKST-UBA02</strain>
    </source>
</reference>
<feature type="transmembrane region" description="Helical" evidence="1">
    <location>
        <begin position="35"/>
        <end position="52"/>
    </location>
</feature>
<dbReference type="InterPro" id="IPR002881">
    <property type="entry name" value="DUF58"/>
</dbReference>
<sequence>MRPRFHPTGRALVLASLGLVLAVLSVVVSSQLAPLWVVFWIVFALALAVDFLRIGSGRHFRASLSLPPTLPVGRECAVPLRIEETRGKTHLTDVAISLSADLDPIPQTRVEIAEGRADLLLPMRVQRRGRVRVHSVHLRYRGPFGLVQCTVVLALDAESVGVPDIAPVQEAAIRFFGSSDFRSGLKIERILGEGSEFESLREYLPGHDPRVIDWKASARHKRLFVRQFRAERNHQILLGLDVGRLMGEPLAGIPKLDHAVHAALLLGYVGLRTGDRVGSYAFDSQFRGYFPPRSGVHAFPALRAQVASLEYGHDETNFTLGLTDLAGRLDRRSLVVVLSDFVDAVTAELMVENLDRLARRHLVIFVALRDPLFGEVTRRSPRTAGDVHRAAVLQGMVQEREKVLRRLRRSGIVCIDAEPLAVRTQLLNRYLDVKRRERIA</sequence>
<evidence type="ECO:0000313" key="3">
    <source>
        <dbReference type="EMBL" id="MCA9758451.1"/>
    </source>
</evidence>
<keyword evidence="1" id="KW-0472">Membrane</keyword>
<accession>A0A956SFN2</accession>
<evidence type="ECO:0000256" key="1">
    <source>
        <dbReference type="SAM" id="Phobius"/>
    </source>
</evidence>
<comment type="caution">
    <text evidence="3">The sequence shown here is derived from an EMBL/GenBank/DDBJ whole genome shotgun (WGS) entry which is preliminary data.</text>
</comment>
<dbReference type="AlphaFoldDB" id="A0A956SFN2"/>
<gene>
    <name evidence="3" type="ORF">KDA27_21825</name>
</gene>
<proteinExistence type="predicted"/>
<organism evidence="3 4">
    <name type="scientific">Eiseniibacteriota bacterium</name>
    <dbReference type="NCBI Taxonomy" id="2212470"/>
    <lineage>
        <taxon>Bacteria</taxon>
        <taxon>Candidatus Eiseniibacteriota</taxon>
    </lineage>
</organism>
<dbReference type="PANTHER" id="PTHR33608:SF3">
    <property type="entry name" value="SLR2013 PROTEIN"/>
    <property type="match status" value="1"/>
</dbReference>
<evidence type="ECO:0000313" key="4">
    <source>
        <dbReference type="Proteomes" id="UP000739538"/>
    </source>
</evidence>
<name>A0A956SFN2_UNCEI</name>
<dbReference type="EMBL" id="JAGQHS010000175">
    <property type="protein sequence ID" value="MCA9758451.1"/>
    <property type="molecule type" value="Genomic_DNA"/>
</dbReference>
<dbReference type="PANTHER" id="PTHR33608">
    <property type="entry name" value="BLL2464 PROTEIN"/>
    <property type="match status" value="1"/>
</dbReference>